<keyword evidence="2" id="KW-0934">Plastid</keyword>
<keyword evidence="1" id="KW-1133">Transmembrane helix</keyword>
<sequence length="241" mass="29556">MNLLQISLLNRYIYSPQTWLHKLNSRKKIYFLFIYLFIILYTNSMYISISTTIYFILFLYYKILENYNIQSVVKYFLIFCTIFYISLLLKPQFLHFFIKLLIDIKNIFISIKNLHILHFRTILLIIHYIIVINIIFITTMYEDIIFSFLILCKKYKNNIIWKITFISSFASQSLERINLKFQYIILTIRIKKLIPTFRYHIYMYLILKLLEEIYKDLYVVSSLLYSRELSYKIINIKNIYI</sequence>
<name>A0A345U9I4_9FLOR</name>
<keyword evidence="1" id="KW-0472">Membrane</keyword>
<keyword evidence="1" id="KW-0812">Transmembrane</keyword>
<gene>
    <name evidence="2" type="primary">orf241</name>
</gene>
<feature type="transmembrane region" description="Helical" evidence="1">
    <location>
        <begin position="122"/>
        <end position="152"/>
    </location>
</feature>
<dbReference type="EMBL" id="MH396014">
    <property type="protein sequence ID" value="AXI97120.1"/>
    <property type="molecule type" value="Genomic_DNA"/>
</dbReference>
<dbReference type="RefSeq" id="YP_009511243.1">
    <property type="nucleotide sequence ID" value="NC_039143.1"/>
</dbReference>
<feature type="transmembrane region" description="Helical" evidence="1">
    <location>
        <begin position="72"/>
        <end position="89"/>
    </location>
</feature>
<geneLocation type="chloroplast" evidence="2"/>
<evidence type="ECO:0000256" key="1">
    <source>
        <dbReference type="SAM" id="Phobius"/>
    </source>
</evidence>
<keyword evidence="2" id="KW-0150">Chloroplast</keyword>
<organism evidence="2">
    <name type="scientific">Gracilariopsis longissima</name>
    <dbReference type="NCBI Taxonomy" id="172976"/>
    <lineage>
        <taxon>Eukaryota</taxon>
        <taxon>Rhodophyta</taxon>
        <taxon>Florideophyceae</taxon>
        <taxon>Rhodymeniophycidae</taxon>
        <taxon>Gracilariales</taxon>
        <taxon>Gracilariaceae</taxon>
        <taxon>Gracilariopsis</taxon>
    </lineage>
</organism>
<reference evidence="2" key="1">
    <citation type="submission" date="2018-05" db="EMBL/GenBank/DDBJ databases">
        <title>Organellar genomes of Gracilariaceae.</title>
        <authorList>
            <person name="Iha C."/>
            <person name="Oliveira M.C."/>
        </authorList>
    </citation>
    <scope>NUCLEOTIDE SEQUENCE</scope>
</reference>
<accession>A0A345U9I4</accession>
<dbReference type="AlphaFoldDB" id="A0A345U9I4"/>
<dbReference type="GeneID" id="37623878"/>
<proteinExistence type="predicted"/>
<feature type="transmembrane region" description="Helical" evidence="1">
    <location>
        <begin position="29"/>
        <end position="60"/>
    </location>
</feature>
<evidence type="ECO:0000313" key="2">
    <source>
        <dbReference type="EMBL" id="AXI97120.1"/>
    </source>
</evidence>
<protein>
    <submittedName>
        <fullName evidence="2">Uncharacterized protein</fullName>
    </submittedName>
</protein>